<feature type="non-terminal residue" evidence="2">
    <location>
        <position position="124"/>
    </location>
</feature>
<reference evidence="2" key="1">
    <citation type="journal article" date="2014" name="Front. Microbiol.">
        <title>High frequency of phylogenetically diverse reductive dehalogenase-homologous genes in deep subseafloor sedimentary metagenomes.</title>
        <authorList>
            <person name="Kawai M."/>
            <person name="Futagami T."/>
            <person name="Toyoda A."/>
            <person name="Takaki Y."/>
            <person name="Nishi S."/>
            <person name="Hori S."/>
            <person name="Arai W."/>
            <person name="Tsubouchi T."/>
            <person name="Morono Y."/>
            <person name="Uchiyama I."/>
            <person name="Ito T."/>
            <person name="Fujiyama A."/>
            <person name="Inagaki F."/>
            <person name="Takami H."/>
        </authorList>
    </citation>
    <scope>NUCLEOTIDE SEQUENCE</scope>
    <source>
        <strain evidence="2">Expedition CK06-06</strain>
    </source>
</reference>
<organism evidence="2">
    <name type="scientific">marine sediment metagenome</name>
    <dbReference type="NCBI Taxonomy" id="412755"/>
    <lineage>
        <taxon>unclassified sequences</taxon>
        <taxon>metagenomes</taxon>
        <taxon>ecological metagenomes</taxon>
    </lineage>
</organism>
<comment type="caution">
    <text evidence="2">The sequence shown here is derived from an EMBL/GenBank/DDBJ whole genome shotgun (WGS) entry which is preliminary data.</text>
</comment>
<dbReference type="InterPro" id="IPR007404">
    <property type="entry name" value="YdjM-like"/>
</dbReference>
<keyword evidence="1" id="KW-0472">Membrane</keyword>
<feature type="transmembrane region" description="Helical" evidence="1">
    <location>
        <begin position="33"/>
        <end position="62"/>
    </location>
</feature>
<sequence>MHRSVTHSVVIMILILFGGYCVSFLWKQRYPNLIPFLIGLTAGMLLHSLLDFFYLGGVALFWPLQPMNERIILLSHTFEDLSPAFNELLPKVIATLDGGFEAIYFLVFVYLARKFNTDNELVFT</sequence>
<gene>
    <name evidence="2" type="ORF">S01H4_19135</name>
</gene>
<keyword evidence="1" id="KW-1133">Transmembrane helix</keyword>
<proteinExistence type="predicted"/>
<name>X0Z8N1_9ZZZZ</name>
<protein>
    <recommendedName>
        <fullName evidence="3">Metal-dependent hydrolase</fullName>
    </recommendedName>
</protein>
<evidence type="ECO:0000313" key="2">
    <source>
        <dbReference type="EMBL" id="GAG54727.1"/>
    </source>
</evidence>
<accession>X0Z8N1</accession>
<dbReference type="Pfam" id="PF04307">
    <property type="entry name" value="YdjM"/>
    <property type="match status" value="1"/>
</dbReference>
<dbReference type="EMBL" id="BART01008515">
    <property type="protein sequence ID" value="GAG54727.1"/>
    <property type="molecule type" value="Genomic_DNA"/>
</dbReference>
<feature type="transmembrane region" description="Helical" evidence="1">
    <location>
        <begin position="6"/>
        <end position="26"/>
    </location>
</feature>
<dbReference type="AlphaFoldDB" id="X0Z8N1"/>
<evidence type="ECO:0000256" key="1">
    <source>
        <dbReference type="SAM" id="Phobius"/>
    </source>
</evidence>
<keyword evidence="1" id="KW-0812">Transmembrane</keyword>
<feature type="transmembrane region" description="Helical" evidence="1">
    <location>
        <begin position="92"/>
        <end position="112"/>
    </location>
</feature>
<evidence type="ECO:0008006" key="3">
    <source>
        <dbReference type="Google" id="ProtNLM"/>
    </source>
</evidence>